<dbReference type="EMBL" id="MCFJ01000005">
    <property type="protein sequence ID" value="ORY65899.1"/>
    <property type="molecule type" value="Genomic_DNA"/>
</dbReference>
<reference evidence="1 2" key="1">
    <citation type="submission" date="2016-07" db="EMBL/GenBank/DDBJ databases">
        <title>Pervasive Adenine N6-methylation of Active Genes in Fungi.</title>
        <authorList>
            <consortium name="DOE Joint Genome Institute"/>
            <person name="Mondo S.J."/>
            <person name="Dannebaum R.O."/>
            <person name="Kuo R.C."/>
            <person name="Labutti K."/>
            <person name="Haridas S."/>
            <person name="Kuo A."/>
            <person name="Salamov A."/>
            <person name="Ahrendt S.R."/>
            <person name="Lipzen A."/>
            <person name="Sullivan W."/>
            <person name="Andreopoulos W.B."/>
            <person name="Clum A."/>
            <person name="Lindquist E."/>
            <person name="Daum C."/>
            <person name="Ramamoorthy G.K."/>
            <person name="Gryganskyi A."/>
            <person name="Culley D."/>
            <person name="Magnuson J.K."/>
            <person name="James T.Y."/>
            <person name="O'Malley M.A."/>
            <person name="Stajich J.E."/>
            <person name="Spatafora J.W."/>
            <person name="Visel A."/>
            <person name="Grigoriev I.V."/>
        </authorList>
    </citation>
    <scope>NUCLEOTIDE SEQUENCE [LARGE SCALE GENOMIC DNA]</scope>
    <source>
        <strain evidence="1 2">CBS 129021</strain>
    </source>
</reference>
<dbReference type="AlphaFoldDB" id="A0A1Y2E316"/>
<dbReference type="RefSeq" id="XP_040716863.1">
    <property type="nucleotide sequence ID" value="XM_040859916.1"/>
</dbReference>
<accession>A0A1Y2E316</accession>
<name>A0A1Y2E316_9PEZI</name>
<protein>
    <submittedName>
        <fullName evidence="1">Uncharacterized protein</fullName>
    </submittedName>
</protein>
<gene>
    <name evidence="1" type="ORF">BCR38DRAFT_428675</name>
</gene>
<proteinExistence type="predicted"/>
<dbReference type="Proteomes" id="UP000193689">
    <property type="component" value="Unassembled WGS sequence"/>
</dbReference>
<dbReference type="GeneID" id="63776128"/>
<comment type="caution">
    <text evidence="1">The sequence shown here is derived from an EMBL/GenBank/DDBJ whole genome shotgun (WGS) entry which is preliminary data.</text>
</comment>
<sequence>MQIHVEEGLTRTHKDNVYEHVSEEIIGKGTVGSLEITDDEGGITSCSHRGAPPYQNAMKSSLMGDLTKRDAAQDEAFWNESRQVSNGTELQMPRWTPRDKMNQVSLCQRFPTFHHDTMSEMSEIRFDVRCWKLGKNFSRMALAVLLLTRLLPQALTGLSGYCHRVDGLNGHIDRVDDELVSNSRDV</sequence>
<keyword evidence="2" id="KW-1185">Reference proteome</keyword>
<organism evidence="1 2">
    <name type="scientific">Pseudomassariella vexata</name>
    <dbReference type="NCBI Taxonomy" id="1141098"/>
    <lineage>
        <taxon>Eukaryota</taxon>
        <taxon>Fungi</taxon>
        <taxon>Dikarya</taxon>
        <taxon>Ascomycota</taxon>
        <taxon>Pezizomycotina</taxon>
        <taxon>Sordariomycetes</taxon>
        <taxon>Xylariomycetidae</taxon>
        <taxon>Amphisphaeriales</taxon>
        <taxon>Pseudomassariaceae</taxon>
        <taxon>Pseudomassariella</taxon>
    </lineage>
</organism>
<evidence type="ECO:0000313" key="1">
    <source>
        <dbReference type="EMBL" id="ORY65899.1"/>
    </source>
</evidence>
<evidence type="ECO:0000313" key="2">
    <source>
        <dbReference type="Proteomes" id="UP000193689"/>
    </source>
</evidence>
<dbReference type="InParanoid" id="A0A1Y2E316"/>